<accession>A0ABW0P279</accession>
<protein>
    <submittedName>
        <fullName evidence="3">2-phospho-L-lactate transferase CofD family protein</fullName>
    </submittedName>
</protein>
<dbReference type="PANTHER" id="PTHR43007">
    <property type="entry name" value="2-PHOSPHO-L-LACTATE TRANSFERASE"/>
    <property type="match status" value="1"/>
</dbReference>
<dbReference type="GO" id="GO:0016740">
    <property type="term" value="F:transferase activity"/>
    <property type="evidence" value="ECO:0007669"/>
    <property type="project" value="UniProtKB-KW"/>
</dbReference>
<dbReference type="InterPro" id="IPR010115">
    <property type="entry name" value="FbiA/CofD"/>
</dbReference>
<dbReference type="HAMAP" id="MF_01257">
    <property type="entry name" value="CofD"/>
    <property type="match status" value="1"/>
</dbReference>
<dbReference type="Gene3D" id="3.40.50.10680">
    <property type="entry name" value="CofD-like domains"/>
    <property type="match status" value="1"/>
</dbReference>
<comment type="caution">
    <text evidence="3">The sequence shown here is derived from an EMBL/GenBank/DDBJ whole genome shotgun (WGS) entry which is preliminary data.</text>
</comment>
<proteinExistence type="inferred from homology"/>
<gene>
    <name evidence="3" type="ORF">ACFPN9_13975</name>
</gene>
<dbReference type="PANTHER" id="PTHR43007:SF1">
    <property type="entry name" value="2-PHOSPHO-L-LACTATE TRANSFERASE"/>
    <property type="match status" value="1"/>
</dbReference>
<dbReference type="EMBL" id="JBHSLU010000040">
    <property type="protein sequence ID" value="MFC5506366.1"/>
    <property type="molecule type" value="Genomic_DNA"/>
</dbReference>
<evidence type="ECO:0000256" key="1">
    <source>
        <dbReference type="ARBA" id="ARBA00022679"/>
    </source>
</evidence>
<name>A0ABW0P279_9HYPH</name>
<keyword evidence="1 3" id="KW-0808">Transferase</keyword>
<dbReference type="InterPro" id="IPR038136">
    <property type="entry name" value="CofD-like_dom_sf"/>
</dbReference>
<keyword evidence="2" id="KW-0460">Magnesium</keyword>
<evidence type="ECO:0000313" key="3">
    <source>
        <dbReference type="EMBL" id="MFC5506366.1"/>
    </source>
</evidence>
<evidence type="ECO:0000256" key="2">
    <source>
        <dbReference type="ARBA" id="ARBA00022842"/>
    </source>
</evidence>
<dbReference type="InterPro" id="IPR002882">
    <property type="entry name" value="CofD"/>
</dbReference>
<dbReference type="Pfam" id="PF01933">
    <property type="entry name" value="CofD"/>
    <property type="match status" value="1"/>
</dbReference>
<dbReference type="RefSeq" id="WP_067996039.1">
    <property type="nucleotide sequence ID" value="NZ_JBHSLU010000040.1"/>
</dbReference>
<reference evidence="4" key="1">
    <citation type="journal article" date="2019" name="Int. J. Syst. Evol. Microbiol.">
        <title>The Global Catalogue of Microorganisms (GCM) 10K type strain sequencing project: providing services to taxonomists for standard genome sequencing and annotation.</title>
        <authorList>
            <consortium name="The Broad Institute Genomics Platform"/>
            <consortium name="The Broad Institute Genome Sequencing Center for Infectious Disease"/>
            <person name="Wu L."/>
            <person name="Ma J."/>
        </authorList>
    </citation>
    <scope>NUCLEOTIDE SEQUENCE [LARGE SCALE GENOMIC DNA]</scope>
    <source>
        <strain evidence="4">CCUG 43117</strain>
    </source>
</reference>
<sequence>MKRHFLSLCGGVGGSKLADGLARHLSPDELTIAVNTGDDFDHLGLRICPDIDTVLYMLAGLVSRERGWGREDESWTTHKTLQALGAPSWFQLGDKDIALHLYRNQLLSSGRSLSEAIAAIAAGLGVRHAPVPVTDAATPTTIDTADGELAFQDYFVRLRADVRVDGIRYGGTDATKLSEGLEAALANPALSGIIIAPSNPFISIEPMLATGRLRERIAGAEIPVVLVSPYVNGAAVKGPVERIQRDLGLPPGDAGVLRHYDGLIDVFFTDTAVHEAGAGVDVELGETLMRDAEGRAALAGRILRRLGWQR</sequence>
<dbReference type="Proteomes" id="UP001596060">
    <property type="component" value="Unassembled WGS sequence"/>
</dbReference>
<evidence type="ECO:0000313" key="4">
    <source>
        <dbReference type="Proteomes" id="UP001596060"/>
    </source>
</evidence>
<dbReference type="SUPFAM" id="SSF142338">
    <property type="entry name" value="CofD-like"/>
    <property type="match status" value="1"/>
</dbReference>
<keyword evidence="4" id="KW-1185">Reference proteome</keyword>
<dbReference type="Gene3D" id="1.10.8.240">
    <property type="entry name" value="CofD-like domain"/>
    <property type="match status" value="1"/>
</dbReference>
<organism evidence="3 4">
    <name type="scientific">Bosea massiliensis</name>
    <dbReference type="NCBI Taxonomy" id="151419"/>
    <lineage>
        <taxon>Bacteria</taxon>
        <taxon>Pseudomonadati</taxon>
        <taxon>Pseudomonadota</taxon>
        <taxon>Alphaproteobacteria</taxon>
        <taxon>Hyphomicrobiales</taxon>
        <taxon>Boseaceae</taxon>
        <taxon>Bosea</taxon>
    </lineage>
</organism>